<reference evidence="2" key="1">
    <citation type="submission" date="2020-11" db="EMBL/GenBank/DDBJ databases">
        <title>Sequencing the genomes of 1000 actinobacteria strains.</title>
        <authorList>
            <person name="Klenk H.-P."/>
        </authorList>
    </citation>
    <scope>NUCLEOTIDE SEQUENCE</scope>
    <source>
        <strain evidence="2">DSM 45356</strain>
    </source>
</reference>
<dbReference type="SUPFAM" id="SSF51905">
    <property type="entry name" value="FAD/NAD(P)-binding domain"/>
    <property type="match status" value="2"/>
</dbReference>
<proteinExistence type="predicted"/>
<dbReference type="InterPro" id="IPR036188">
    <property type="entry name" value="FAD/NAD-bd_sf"/>
</dbReference>
<gene>
    <name evidence="2" type="ORF">IW245_002106</name>
</gene>
<sequence length="483" mass="50602">MRLAVIGGGAAAVSLLDSLLRHLDGHPATLDITVYEGSGTLATGRAYRPDLDCALVNRQAGYMSARWGDREHFLRWLREQGGRHADAEPESFVPRSDFGRYLTGRLAECVAAAEGRGWRVDLRAALVHEVAPAGEGVLLRGDGWVSDADALVLCVGSAAPGDPYRLAGAPGFHPDPYPMTEVLPRVLGDGHVLVLGTGLSGVDAALGLLHLGHTGPITMLSRRGILPGVRAVDRPMTLRHLTPERLAAGPVRLREVWRLFRADLREAGADPRALVGPVVPAADRLRGQLAASDNPAQSLMMAALHSARLPVWTGLPDAEKRLVLARFQPVLKSTYNPMPPHTARRLLAAMDSGQLSVRPGVTAVTHRPDRGFVAEGPAAPPPAAAVIDSTRVGLAVVGAGSRSLVSSVVTSGLGEPSPYGGLRVDVDSHALLGGGHPAAYAIGDITSGELYYAGSMFMVNRAADAVAAAITARVTSARATTAA</sequence>
<name>A0A8J7KP52_9ACTN</name>
<protein>
    <submittedName>
        <fullName evidence="2">Putative NAD(P)/FAD-binding protein YdhS</fullName>
    </submittedName>
</protein>
<dbReference type="PANTHER" id="PTHR40254">
    <property type="entry name" value="BLR0577 PROTEIN"/>
    <property type="match status" value="1"/>
</dbReference>
<dbReference type="AlphaFoldDB" id="A0A8J7KP52"/>
<dbReference type="PANTHER" id="PTHR40254:SF1">
    <property type="entry name" value="BLR0577 PROTEIN"/>
    <property type="match status" value="1"/>
</dbReference>
<dbReference type="Pfam" id="PF13454">
    <property type="entry name" value="NAD_binding_9"/>
    <property type="match status" value="1"/>
</dbReference>
<dbReference type="Gene3D" id="3.50.50.60">
    <property type="entry name" value="FAD/NAD(P)-binding domain"/>
    <property type="match status" value="1"/>
</dbReference>
<dbReference type="RefSeq" id="WP_197002963.1">
    <property type="nucleotide sequence ID" value="NZ_BONS01000001.1"/>
</dbReference>
<evidence type="ECO:0000313" key="2">
    <source>
        <dbReference type="EMBL" id="MBG6135912.1"/>
    </source>
</evidence>
<dbReference type="EMBL" id="JADOUF010000001">
    <property type="protein sequence ID" value="MBG6135912.1"/>
    <property type="molecule type" value="Genomic_DNA"/>
</dbReference>
<dbReference type="InterPro" id="IPR038732">
    <property type="entry name" value="HpyO/CreE_NAD-binding"/>
</dbReference>
<organism evidence="2 3">
    <name type="scientific">Longispora fulva</name>
    <dbReference type="NCBI Taxonomy" id="619741"/>
    <lineage>
        <taxon>Bacteria</taxon>
        <taxon>Bacillati</taxon>
        <taxon>Actinomycetota</taxon>
        <taxon>Actinomycetes</taxon>
        <taxon>Micromonosporales</taxon>
        <taxon>Micromonosporaceae</taxon>
        <taxon>Longispora</taxon>
    </lineage>
</organism>
<accession>A0A8J7KP52</accession>
<dbReference type="InterPro" id="IPR052189">
    <property type="entry name" value="L-asp_N-monooxygenase_NS-form"/>
</dbReference>
<keyword evidence="3" id="KW-1185">Reference proteome</keyword>
<feature type="domain" description="FAD-dependent urate hydroxylase HpyO/Asp monooxygenase CreE-like FAD/NAD(P)-binding" evidence="1">
    <location>
        <begin position="4"/>
        <end position="157"/>
    </location>
</feature>
<evidence type="ECO:0000259" key="1">
    <source>
        <dbReference type="Pfam" id="PF13454"/>
    </source>
</evidence>
<comment type="caution">
    <text evidence="2">The sequence shown here is derived from an EMBL/GenBank/DDBJ whole genome shotgun (WGS) entry which is preliminary data.</text>
</comment>
<evidence type="ECO:0000313" key="3">
    <source>
        <dbReference type="Proteomes" id="UP000622552"/>
    </source>
</evidence>
<dbReference type="Proteomes" id="UP000622552">
    <property type="component" value="Unassembled WGS sequence"/>
</dbReference>